<name>A0A8J3E1G5_9PROT</name>
<dbReference type="EMBL" id="BMJQ01000001">
    <property type="protein sequence ID" value="GGE99704.1"/>
    <property type="molecule type" value="Genomic_DNA"/>
</dbReference>
<evidence type="ECO:0000313" key="7">
    <source>
        <dbReference type="EMBL" id="GGE99704.1"/>
    </source>
</evidence>
<accession>A0A8J3E1G5</accession>
<protein>
    <submittedName>
        <fullName evidence="7">1-acyl-sn-glycerol-3-phosphate acyltransferase</fullName>
    </submittedName>
</protein>
<keyword evidence="8" id="KW-1185">Reference proteome</keyword>
<evidence type="ECO:0000256" key="4">
    <source>
        <dbReference type="ARBA" id="ARBA00023098"/>
    </source>
</evidence>
<dbReference type="Proteomes" id="UP000646365">
    <property type="component" value="Unassembled WGS sequence"/>
</dbReference>
<evidence type="ECO:0000256" key="2">
    <source>
        <dbReference type="ARBA" id="ARBA00022516"/>
    </source>
</evidence>
<reference evidence="7" key="2">
    <citation type="submission" date="2020-09" db="EMBL/GenBank/DDBJ databases">
        <authorList>
            <person name="Sun Q."/>
            <person name="Zhou Y."/>
        </authorList>
    </citation>
    <scope>NUCLEOTIDE SEQUENCE</scope>
    <source>
        <strain evidence="7">CGMCC 1.15725</strain>
    </source>
</reference>
<dbReference type="PANTHER" id="PTHR10434">
    <property type="entry name" value="1-ACYL-SN-GLYCEROL-3-PHOSPHATE ACYLTRANSFERASE"/>
    <property type="match status" value="1"/>
</dbReference>
<keyword evidence="3" id="KW-0808">Transferase</keyword>
<comment type="caution">
    <text evidence="7">The sequence shown here is derived from an EMBL/GenBank/DDBJ whole genome shotgun (WGS) entry which is preliminary data.</text>
</comment>
<comment type="pathway">
    <text evidence="1">Lipid metabolism.</text>
</comment>
<dbReference type="Pfam" id="PF01553">
    <property type="entry name" value="Acyltransferase"/>
    <property type="match status" value="1"/>
</dbReference>
<dbReference type="RefSeq" id="WP_229743397.1">
    <property type="nucleotide sequence ID" value="NZ_BMJQ01000001.1"/>
</dbReference>
<evidence type="ECO:0000259" key="6">
    <source>
        <dbReference type="SMART" id="SM00563"/>
    </source>
</evidence>
<feature type="domain" description="Phospholipid/glycerol acyltransferase" evidence="6">
    <location>
        <begin position="71"/>
        <end position="186"/>
    </location>
</feature>
<keyword evidence="2" id="KW-0444">Lipid biosynthesis</keyword>
<proteinExistence type="predicted"/>
<dbReference type="AlphaFoldDB" id="A0A8J3E1G5"/>
<dbReference type="CDD" id="cd07989">
    <property type="entry name" value="LPLAT_AGPAT-like"/>
    <property type="match status" value="1"/>
</dbReference>
<evidence type="ECO:0000313" key="8">
    <source>
        <dbReference type="Proteomes" id="UP000646365"/>
    </source>
</evidence>
<dbReference type="PANTHER" id="PTHR10434:SF64">
    <property type="entry name" value="1-ACYL-SN-GLYCEROL-3-PHOSPHATE ACYLTRANSFERASE-RELATED"/>
    <property type="match status" value="1"/>
</dbReference>
<organism evidence="7 8">
    <name type="scientific">Aliidongia dinghuensis</name>
    <dbReference type="NCBI Taxonomy" id="1867774"/>
    <lineage>
        <taxon>Bacteria</taxon>
        <taxon>Pseudomonadati</taxon>
        <taxon>Pseudomonadota</taxon>
        <taxon>Alphaproteobacteria</taxon>
        <taxon>Rhodospirillales</taxon>
        <taxon>Dongiaceae</taxon>
        <taxon>Aliidongia</taxon>
    </lineage>
</organism>
<evidence type="ECO:0000256" key="1">
    <source>
        <dbReference type="ARBA" id="ARBA00005189"/>
    </source>
</evidence>
<dbReference type="SUPFAM" id="SSF69593">
    <property type="entry name" value="Glycerol-3-phosphate (1)-acyltransferase"/>
    <property type="match status" value="1"/>
</dbReference>
<sequence>MTQFATNGLSFMRLSAYLAVTATALPVQVLALVFGWQRVSRDLPRLYHGLVCRILGFRIRVKGSLSSARPTLFVSNHASYIDIEVLGALITGSFVAKSEVKTWPVFGVLAQLQRTVFVDRRVRSSAEQRDSLAGRLQAGDNLILFPEGTSNDGNRLKPFKSALFSAAEIRIDGHALAVQPVTIAYVRLNGAPIGRHMRPYFAWYGDMALADHLWHLAGLGLAEVLVEFHEPVTVEALGSRKRLAEHCERVIAAALADANSGRHDDVIVADASAVAA</sequence>
<keyword evidence="4" id="KW-0443">Lipid metabolism</keyword>
<dbReference type="SMART" id="SM00563">
    <property type="entry name" value="PlsC"/>
    <property type="match status" value="1"/>
</dbReference>
<evidence type="ECO:0000256" key="5">
    <source>
        <dbReference type="ARBA" id="ARBA00023315"/>
    </source>
</evidence>
<reference evidence="7" key="1">
    <citation type="journal article" date="2014" name="Int. J. Syst. Evol. Microbiol.">
        <title>Complete genome sequence of Corynebacterium casei LMG S-19264T (=DSM 44701T), isolated from a smear-ripened cheese.</title>
        <authorList>
            <consortium name="US DOE Joint Genome Institute (JGI-PGF)"/>
            <person name="Walter F."/>
            <person name="Albersmeier A."/>
            <person name="Kalinowski J."/>
            <person name="Ruckert C."/>
        </authorList>
    </citation>
    <scope>NUCLEOTIDE SEQUENCE</scope>
    <source>
        <strain evidence="7">CGMCC 1.15725</strain>
    </source>
</reference>
<evidence type="ECO:0000256" key="3">
    <source>
        <dbReference type="ARBA" id="ARBA00022679"/>
    </source>
</evidence>
<gene>
    <name evidence="7" type="ORF">GCM10011611_01640</name>
</gene>
<keyword evidence="5 7" id="KW-0012">Acyltransferase</keyword>
<dbReference type="InterPro" id="IPR002123">
    <property type="entry name" value="Plipid/glycerol_acylTrfase"/>
</dbReference>
<dbReference type="GO" id="GO:0003841">
    <property type="term" value="F:1-acylglycerol-3-phosphate O-acyltransferase activity"/>
    <property type="evidence" value="ECO:0007669"/>
    <property type="project" value="TreeGrafter"/>
</dbReference>
<dbReference type="GO" id="GO:0006654">
    <property type="term" value="P:phosphatidic acid biosynthetic process"/>
    <property type="evidence" value="ECO:0007669"/>
    <property type="project" value="TreeGrafter"/>
</dbReference>